<sequence>MPADDPTARILAELRRDSRIPNATLAERVGLSPSSCWRRVRALEETGAIRRYTVDLDDDVLGDHFKAIVHVNLERHDQALVQDFIRMTRTTPAVRARYATTGAADYHLHVTCRDLPAYNRFLDDHLLSLPAVKGAQTFLVLKTIKDDGLTD</sequence>
<dbReference type="PANTHER" id="PTHR30154:SF34">
    <property type="entry name" value="TRANSCRIPTIONAL REGULATOR AZLB"/>
    <property type="match status" value="1"/>
</dbReference>
<evidence type="ECO:0000256" key="3">
    <source>
        <dbReference type="ARBA" id="ARBA00023163"/>
    </source>
</evidence>
<keyword evidence="2" id="KW-0238">DNA-binding</keyword>
<comment type="caution">
    <text evidence="5">The sequence shown here is derived from an EMBL/GenBank/DDBJ whole genome shotgun (WGS) entry which is preliminary data.</text>
</comment>
<evidence type="ECO:0000256" key="1">
    <source>
        <dbReference type="ARBA" id="ARBA00023015"/>
    </source>
</evidence>
<dbReference type="RefSeq" id="WP_136858429.1">
    <property type="nucleotide sequence ID" value="NZ_SUNH01000091.1"/>
</dbReference>
<dbReference type="InterPro" id="IPR019887">
    <property type="entry name" value="Tscrpt_reg_AsnC/Lrp_C"/>
</dbReference>
<dbReference type="InterPro" id="IPR000485">
    <property type="entry name" value="AsnC-type_HTH_dom"/>
</dbReference>
<dbReference type="AlphaFoldDB" id="A0A4U0Q719"/>
<dbReference type="CDD" id="cd00090">
    <property type="entry name" value="HTH_ARSR"/>
    <property type="match status" value="1"/>
</dbReference>
<proteinExistence type="predicted"/>
<dbReference type="InterPro" id="IPR036388">
    <property type="entry name" value="WH-like_DNA-bd_sf"/>
</dbReference>
<dbReference type="Gene3D" id="3.30.70.920">
    <property type="match status" value="1"/>
</dbReference>
<protein>
    <submittedName>
        <fullName evidence="5">Lrp/AsnC family transcriptional regulator</fullName>
    </submittedName>
</protein>
<evidence type="ECO:0000313" key="6">
    <source>
        <dbReference type="Proteomes" id="UP000306223"/>
    </source>
</evidence>
<dbReference type="OrthoDB" id="9803143at2"/>
<keyword evidence="3" id="KW-0804">Transcription</keyword>
<dbReference type="GO" id="GO:0006355">
    <property type="term" value="P:regulation of DNA-templated transcription"/>
    <property type="evidence" value="ECO:0007669"/>
    <property type="project" value="UniProtKB-ARBA"/>
</dbReference>
<dbReference type="PANTHER" id="PTHR30154">
    <property type="entry name" value="LEUCINE-RESPONSIVE REGULATORY PROTEIN"/>
    <property type="match status" value="1"/>
</dbReference>
<dbReference type="Pfam" id="PF13412">
    <property type="entry name" value="HTH_24"/>
    <property type="match status" value="1"/>
</dbReference>
<accession>A0A4U0Q719</accession>
<keyword evidence="6" id="KW-1185">Reference proteome</keyword>
<dbReference type="Pfam" id="PF01037">
    <property type="entry name" value="AsnC_trans_reg"/>
    <property type="match status" value="1"/>
</dbReference>
<dbReference type="InterPro" id="IPR011991">
    <property type="entry name" value="ArsR-like_HTH"/>
</dbReference>
<evidence type="ECO:0000259" key="4">
    <source>
        <dbReference type="PROSITE" id="PS50956"/>
    </source>
</evidence>
<dbReference type="GO" id="GO:0043200">
    <property type="term" value="P:response to amino acid"/>
    <property type="evidence" value="ECO:0007669"/>
    <property type="project" value="TreeGrafter"/>
</dbReference>
<organism evidence="5 6">
    <name type="scientific">Paracoccus hibiscisoli</name>
    <dbReference type="NCBI Taxonomy" id="2023261"/>
    <lineage>
        <taxon>Bacteria</taxon>
        <taxon>Pseudomonadati</taxon>
        <taxon>Pseudomonadota</taxon>
        <taxon>Alphaproteobacteria</taxon>
        <taxon>Rhodobacterales</taxon>
        <taxon>Paracoccaceae</taxon>
        <taxon>Paracoccus</taxon>
    </lineage>
</organism>
<keyword evidence="1" id="KW-0805">Transcription regulation</keyword>
<name>A0A4U0Q719_9RHOB</name>
<gene>
    <name evidence="5" type="ORF">FA740_19430</name>
</gene>
<dbReference type="GO" id="GO:0043565">
    <property type="term" value="F:sequence-specific DNA binding"/>
    <property type="evidence" value="ECO:0007669"/>
    <property type="project" value="InterPro"/>
</dbReference>
<dbReference type="EMBL" id="SUNH01000091">
    <property type="protein sequence ID" value="TJZ76610.1"/>
    <property type="molecule type" value="Genomic_DNA"/>
</dbReference>
<dbReference type="InterPro" id="IPR011008">
    <property type="entry name" value="Dimeric_a/b-barrel"/>
</dbReference>
<feature type="domain" description="HTH asnC-type" evidence="4">
    <location>
        <begin position="9"/>
        <end position="64"/>
    </location>
</feature>
<evidence type="ECO:0000256" key="2">
    <source>
        <dbReference type="ARBA" id="ARBA00023125"/>
    </source>
</evidence>
<dbReference type="SMART" id="SM00344">
    <property type="entry name" value="HTH_ASNC"/>
    <property type="match status" value="1"/>
</dbReference>
<evidence type="ECO:0000313" key="5">
    <source>
        <dbReference type="EMBL" id="TJZ76610.1"/>
    </source>
</evidence>
<dbReference type="SUPFAM" id="SSF54909">
    <property type="entry name" value="Dimeric alpha+beta barrel"/>
    <property type="match status" value="1"/>
</dbReference>
<dbReference type="PROSITE" id="PS50956">
    <property type="entry name" value="HTH_ASNC_2"/>
    <property type="match status" value="1"/>
</dbReference>
<dbReference type="InterPro" id="IPR036390">
    <property type="entry name" value="WH_DNA-bd_sf"/>
</dbReference>
<reference evidence="5 6" key="1">
    <citation type="submission" date="2019-04" db="EMBL/GenBank/DDBJ databases">
        <authorList>
            <person name="Li J."/>
        </authorList>
    </citation>
    <scope>NUCLEOTIDE SEQUENCE [LARGE SCALE GENOMIC DNA]</scope>
    <source>
        <strain evidence="5 6">CCTCC AB2016182</strain>
    </source>
</reference>
<dbReference type="GO" id="GO:0005829">
    <property type="term" value="C:cytosol"/>
    <property type="evidence" value="ECO:0007669"/>
    <property type="project" value="TreeGrafter"/>
</dbReference>
<dbReference type="InterPro" id="IPR019888">
    <property type="entry name" value="Tscrpt_reg_AsnC-like"/>
</dbReference>
<dbReference type="Proteomes" id="UP000306223">
    <property type="component" value="Unassembled WGS sequence"/>
</dbReference>
<dbReference type="SUPFAM" id="SSF46785">
    <property type="entry name" value="Winged helix' DNA-binding domain"/>
    <property type="match status" value="1"/>
</dbReference>
<dbReference type="Gene3D" id="1.10.10.10">
    <property type="entry name" value="Winged helix-like DNA-binding domain superfamily/Winged helix DNA-binding domain"/>
    <property type="match status" value="1"/>
</dbReference>
<dbReference type="PRINTS" id="PR00033">
    <property type="entry name" value="HTHASNC"/>
</dbReference>